<dbReference type="PANTHER" id="PTHR36933:SF1">
    <property type="entry name" value="SLL0788 PROTEIN"/>
    <property type="match status" value="1"/>
</dbReference>
<proteinExistence type="predicted"/>
<evidence type="ECO:0000313" key="3">
    <source>
        <dbReference type="EMBL" id="RZS34386.1"/>
    </source>
</evidence>
<accession>A0A4Q7KKE5</accession>
<evidence type="ECO:0000313" key="4">
    <source>
        <dbReference type="Proteomes" id="UP000294257"/>
    </source>
</evidence>
<dbReference type="OrthoDB" id="26872at2"/>
<dbReference type="InterPro" id="IPR005183">
    <property type="entry name" value="DUF305_CopM-like"/>
</dbReference>
<dbReference type="PROSITE" id="PS51257">
    <property type="entry name" value="PROKAR_LIPOPROTEIN"/>
    <property type="match status" value="1"/>
</dbReference>
<gene>
    <name evidence="3" type="ORF">EV193_109173</name>
</gene>
<dbReference type="PANTHER" id="PTHR36933">
    <property type="entry name" value="SLL0788 PROTEIN"/>
    <property type="match status" value="1"/>
</dbReference>
<feature type="region of interest" description="Disordered" evidence="1">
    <location>
        <begin position="127"/>
        <end position="151"/>
    </location>
</feature>
<organism evidence="3 4">
    <name type="scientific">Herbihabitans rhizosphaerae</name>
    <dbReference type="NCBI Taxonomy" id="1872711"/>
    <lineage>
        <taxon>Bacteria</taxon>
        <taxon>Bacillati</taxon>
        <taxon>Actinomycetota</taxon>
        <taxon>Actinomycetes</taxon>
        <taxon>Pseudonocardiales</taxon>
        <taxon>Pseudonocardiaceae</taxon>
        <taxon>Herbihabitans</taxon>
    </lineage>
</organism>
<dbReference type="EMBL" id="SGWQ01000009">
    <property type="protein sequence ID" value="RZS34386.1"/>
    <property type="molecule type" value="Genomic_DNA"/>
</dbReference>
<dbReference type="AlphaFoldDB" id="A0A4Q7KKE5"/>
<evidence type="ECO:0000259" key="2">
    <source>
        <dbReference type="Pfam" id="PF03713"/>
    </source>
</evidence>
<name>A0A4Q7KKE5_9PSEU</name>
<keyword evidence="4" id="KW-1185">Reference proteome</keyword>
<dbReference type="Proteomes" id="UP000294257">
    <property type="component" value="Unassembled WGS sequence"/>
</dbReference>
<evidence type="ECO:0000256" key="1">
    <source>
        <dbReference type="SAM" id="MobiDB-lite"/>
    </source>
</evidence>
<sequence>MKLRGVVGGVLGVCAVFTLSACTDDPVPQEPPADAAPVIQPGRPGEPNKTLSPSEAGKAAPNAQPNKADLDYVTGMIVHHQQAIEMTDLVKLHGVNQQVKALSSRIADTQAPEINMMNNWLRQNGKPTVEPGGGGHGGHGGHDHGQMPGMATPEQMNQLRATRGPEFDKLFLRLMIAHHEGALTMARDVQKNGSVVRVQEMADDVVATQSKEIATMRGMLTG</sequence>
<feature type="region of interest" description="Disordered" evidence="1">
    <location>
        <begin position="28"/>
        <end position="66"/>
    </location>
</feature>
<dbReference type="Pfam" id="PF03713">
    <property type="entry name" value="DUF305"/>
    <property type="match status" value="1"/>
</dbReference>
<dbReference type="RefSeq" id="WP_130346796.1">
    <property type="nucleotide sequence ID" value="NZ_SGWQ01000009.1"/>
</dbReference>
<dbReference type="Gene3D" id="1.20.1260.10">
    <property type="match status" value="1"/>
</dbReference>
<comment type="caution">
    <text evidence="3">The sequence shown here is derived from an EMBL/GenBank/DDBJ whole genome shotgun (WGS) entry which is preliminary data.</text>
</comment>
<protein>
    <submittedName>
        <fullName evidence="3">Uncharacterized protein (DUF305 family)</fullName>
    </submittedName>
</protein>
<dbReference type="InterPro" id="IPR012347">
    <property type="entry name" value="Ferritin-like"/>
</dbReference>
<reference evidence="3 4" key="1">
    <citation type="submission" date="2019-02" db="EMBL/GenBank/DDBJ databases">
        <title>Genomic Encyclopedia of Type Strains, Phase IV (KMG-IV): sequencing the most valuable type-strain genomes for metagenomic binning, comparative biology and taxonomic classification.</title>
        <authorList>
            <person name="Goeker M."/>
        </authorList>
    </citation>
    <scope>NUCLEOTIDE SEQUENCE [LARGE SCALE GENOMIC DNA]</scope>
    <source>
        <strain evidence="3 4">DSM 101727</strain>
    </source>
</reference>
<feature type="domain" description="DUF305" evidence="2">
    <location>
        <begin position="69"/>
        <end position="220"/>
    </location>
</feature>